<keyword evidence="12" id="KW-0472">Membrane</keyword>
<dbReference type="Proteomes" id="UP000075243">
    <property type="component" value="Chromosome 10"/>
</dbReference>
<feature type="domain" description="Leucine-rich repeat-containing N-terminal plant-type" evidence="16">
    <location>
        <begin position="29"/>
        <end position="76"/>
    </location>
</feature>
<dbReference type="InterPro" id="IPR013210">
    <property type="entry name" value="LRR_N_plant-typ"/>
</dbReference>
<dbReference type="Pfam" id="PF00560">
    <property type="entry name" value="LRR_1"/>
    <property type="match status" value="4"/>
</dbReference>
<dbReference type="InterPro" id="IPR003591">
    <property type="entry name" value="Leu-rich_rpt_typical-subtyp"/>
</dbReference>
<keyword evidence="5" id="KW-0964">Secreted</keyword>
<dbReference type="PRINTS" id="PR00019">
    <property type="entry name" value="LEURICHRPT"/>
</dbReference>
<evidence type="ECO:0000256" key="9">
    <source>
        <dbReference type="ARBA" id="ARBA00022737"/>
    </source>
</evidence>
<keyword evidence="14" id="KW-0325">Glycoprotein</keyword>
<comment type="similarity">
    <text evidence="15">Belongs to the polygalacturonase-inhibiting protein family.</text>
</comment>
<evidence type="ECO:0000259" key="16">
    <source>
        <dbReference type="Pfam" id="PF08263"/>
    </source>
</evidence>
<dbReference type="SMART" id="SM00369">
    <property type="entry name" value="LRR_TYP"/>
    <property type="match status" value="3"/>
</dbReference>
<keyword evidence="7" id="KW-0812">Transmembrane</keyword>
<evidence type="ECO:0000256" key="1">
    <source>
        <dbReference type="ARBA" id="ARBA00004167"/>
    </source>
</evidence>
<protein>
    <submittedName>
        <fullName evidence="18">LRR receptor-like serine/threonine-protein kinase At4g08850 family</fullName>
    </submittedName>
</protein>
<dbReference type="GO" id="GO:0016020">
    <property type="term" value="C:membrane"/>
    <property type="evidence" value="ECO:0007669"/>
    <property type="project" value="UniProtKB-SubCell"/>
</dbReference>
<dbReference type="FunFam" id="3.80.10.10:FF:000400">
    <property type="entry name" value="Nuclear pore complex protein NUP107"/>
    <property type="match status" value="1"/>
</dbReference>
<dbReference type="Pfam" id="PF23598">
    <property type="entry name" value="LRR_14"/>
    <property type="match status" value="1"/>
</dbReference>
<proteinExistence type="inferred from homology"/>
<evidence type="ECO:0000256" key="14">
    <source>
        <dbReference type="ARBA" id="ARBA00023180"/>
    </source>
</evidence>
<evidence type="ECO:0000256" key="10">
    <source>
        <dbReference type="ARBA" id="ARBA00022821"/>
    </source>
</evidence>
<keyword evidence="8" id="KW-0732">Signal</keyword>
<dbReference type="PANTHER" id="PTHR48065:SF72">
    <property type="entry name" value="LEUCINE-RICH REPEAT-CONTAINING N-TERMINAL PLANT-TYPE DOMAIN-CONTAINING PROTEIN"/>
    <property type="match status" value="1"/>
</dbReference>
<keyword evidence="4" id="KW-0134">Cell wall</keyword>
<evidence type="ECO:0000256" key="15">
    <source>
        <dbReference type="ARBA" id="ARBA00038043"/>
    </source>
</evidence>
<dbReference type="EMBL" id="CM003612">
    <property type="protein sequence ID" value="KYP60248.1"/>
    <property type="molecule type" value="Genomic_DNA"/>
</dbReference>
<evidence type="ECO:0000256" key="2">
    <source>
        <dbReference type="ARBA" id="ARBA00004170"/>
    </source>
</evidence>
<gene>
    <name evidence="18" type="ORF">KK1_015699</name>
</gene>
<keyword evidence="19" id="KW-1185">Reference proteome</keyword>
<evidence type="ECO:0000313" key="19">
    <source>
        <dbReference type="Proteomes" id="UP000075243"/>
    </source>
</evidence>
<keyword evidence="9" id="KW-0677">Repeat</keyword>
<feature type="domain" description="Disease resistance R13L4/SHOC-2-like LRR" evidence="17">
    <location>
        <begin position="213"/>
        <end position="374"/>
    </location>
</feature>
<organism evidence="18 19">
    <name type="scientific">Cajanus cajan</name>
    <name type="common">Pigeon pea</name>
    <name type="synonym">Cajanus indicus</name>
    <dbReference type="NCBI Taxonomy" id="3821"/>
    <lineage>
        <taxon>Eukaryota</taxon>
        <taxon>Viridiplantae</taxon>
        <taxon>Streptophyta</taxon>
        <taxon>Embryophyta</taxon>
        <taxon>Tracheophyta</taxon>
        <taxon>Spermatophyta</taxon>
        <taxon>Magnoliopsida</taxon>
        <taxon>eudicotyledons</taxon>
        <taxon>Gunneridae</taxon>
        <taxon>Pentapetalae</taxon>
        <taxon>rosids</taxon>
        <taxon>fabids</taxon>
        <taxon>Fabales</taxon>
        <taxon>Fabaceae</taxon>
        <taxon>Papilionoideae</taxon>
        <taxon>50 kb inversion clade</taxon>
        <taxon>NPAAA clade</taxon>
        <taxon>indigoferoid/millettioid clade</taxon>
        <taxon>Phaseoleae</taxon>
        <taxon>Cajanus</taxon>
    </lineage>
</organism>
<accession>A0A151SZT1</accession>
<keyword evidence="6" id="KW-0433">Leucine-rich repeat</keyword>
<evidence type="ECO:0000256" key="3">
    <source>
        <dbReference type="ARBA" id="ARBA00004191"/>
    </source>
</evidence>
<dbReference type="Pfam" id="PF08263">
    <property type="entry name" value="LRRNT_2"/>
    <property type="match status" value="1"/>
</dbReference>
<evidence type="ECO:0000256" key="5">
    <source>
        <dbReference type="ARBA" id="ARBA00022525"/>
    </source>
</evidence>
<comment type="subcellular location">
    <subcellularLocation>
        <location evidence="2">Membrane</location>
        <topology evidence="2">Peripheral membrane protein</topology>
    </subcellularLocation>
    <subcellularLocation>
        <location evidence="1">Membrane</location>
        <topology evidence="1">Single-pass membrane protein</topology>
    </subcellularLocation>
    <subcellularLocation>
        <location evidence="3">Secreted</location>
        <location evidence="3">Cell wall</location>
    </subcellularLocation>
</comment>
<dbReference type="GO" id="GO:0009653">
    <property type="term" value="P:anatomical structure morphogenesis"/>
    <property type="evidence" value="ECO:0007669"/>
    <property type="project" value="UniProtKB-ARBA"/>
</dbReference>
<dbReference type="InterPro" id="IPR055414">
    <property type="entry name" value="LRR_R13L4/SHOC2-like"/>
</dbReference>
<evidence type="ECO:0000256" key="6">
    <source>
        <dbReference type="ARBA" id="ARBA00022614"/>
    </source>
</evidence>
<keyword evidence="10" id="KW-0611">Plant defense</keyword>
<evidence type="ECO:0000256" key="13">
    <source>
        <dbReference type="ARBA" id="ARBA00023157"/>
    </source>
</evidence>
<keyword evidence="11" id="KW-1133">Transmembrane helix</keyword>
<evidence type="ECO:0000259" key="17">
    <source>
        <dbReference type="Pfam" id="PF23598"/>
    </source>
</evidence>
<evidence type="ECO:0000256" key="7">
    <source>
        <dbReference type="ARBA" id="ARBA00022692"/>
    </source>
</evidence>
<evidence type="ECO:0000256" key="11">
    <source>
        <dbReference type="ARBA" id="ARBA00022989"/>
    </source>
</evidence>
<dbReference type="AlphaFoldDB" id="A0A151SZT1"/>
<dbReference type="InterPro" id="IPR001611">
    <property type="entry name" value="Leu-rich_rpt"/>
</dbReference>
<evidence type="ECO:0000256" key="4">
    <source>
        <dbReference type="ARBA" id="ARBA00022512"/>
    </source>
</evidence>
<sequence length="654" mass="72708">MHNYITTSHAKTYKQHIYVPTLTMCWCHEHENSALLQFKERFVITKSASYDPFSYAKISSWNASTDCCSWDGIQCDDHTAHVISIDLRSSHIFGTIDANSTLFHLKHLQTLDLSHNHFNYSQIPSRIGELSQLRYLNLSQAKFSGKIPQQVSHLTKLLSLDLRGSFYDSPFVDNLLTGIFHLPNLRYLNLGNNRKLTGEFPNFHSSAQITKLELAFTSFYGTLPASIGNLKSLNWLSISKCDFSGSIPPSFGNLTQLTFLDIENNKFMGRLSSFLVNLTKLSSLIVGYNEFTSDNISWICKLSRINELGLDLVNIGSEIPSCFANLTQLSSLSLLQSNLSGQIPSFLMNLTNLNHMNLALNHLQDNNVNSFPSWLWGKTGLKGLIVSHNSLVGKISPLICNLKSLVHLDLSFNNLSGMVPSCLGSSIQSLKALLLRGNKLIGPIPHTYTIRSALRAIDMSYNNLQDQLPRALVNCRMLEFIDVSQNQIIDSFPYVMGDLTGLVLLNLSNNMLSGSIPSSLGKLSKIETLDLSLNSLSGKIPQQLEALTFLSYLNVSFNNLSGPIPQNKQFATFQGNSFEGNQRLCGNPLSKKCEHDAGSPFTPPSASKDDEDYGFFSEFDWKIVLIGYGGGLIAGVALGRTFGQEIIEWLKKYV</sequence>
<dbReference type="FunFam" id="3.80.10.10:FF:000041">
    <property type="entry name" value="LRR receptor-like serine/threonine-protein kinase ERECTA"/>
    <property type="match status" value="1"/>
</dbReference>
<dbReference type="GO" id="GO:0099402">
    <property type="term" value="P:plant organ development"/>
    <property type="evidence" value="ECO:0007669"/>
    <property type="project" value="UniProtKB-ARBA"/>
</dbReference>
<dbReference type="OMA" id="DWFANTF"/>
<reference evidence="18 19" key="1">
    <citation type="journal article" date="2012" name="Nat. Biotechnol.">
        <title>Draft genome sequence of pigeonpea (Cajanus cajan), an orphan legume crop of resource-poor farmers.</title>
        <authorList>
            <person name="Varshney R.K."/>
            <person name="Chen W."/>
            <person name="Li Y."/>
            <person name="Bharti A.K."/>
            <person name="Saxena R.K."/>
            <person name="Schlueter J.A."/>
            <person name="Donoghue M.T."/>
            <person name="Azam S."/>
            <person name="Fan G."/>
            <person name="Whaley A.M."/>
            <person name="Farmer A.D."/>
            <person name="Sheridan J."/>
            <person name="Iwata A."/>
            <person name="Tuteja R."/>
            <person name="Penmetsa R.V."/>
            <person name="Wu W."/>
            <person name="Upadhyaya H.D."/>
            <person name="Yang S.P."/>
            <person name="Shah T."/>
            <person name="Saxena K.B."/>
            <person name="Michael T."/>
            <person name="McCombie W.R."/>
            <person name="Yang B."/>
            <person name="Zhang G."/>
            <person name="Yang H."/>
            <person name="Wang J."/>
            <person name="Spillane C."/>
            <person name="Cook D.R."/>
            <person name="May G.D."/>
            <person name="Xu X."/>
            <person name="Jackson S.A."/>
        </authorList>
    </citation>
    <scope>NUCLEOTIDE SEQUENCE [LARGE SCALE GENOMIC DNA]</scope>
    <source>
        <strain evidence="19">cv. Asha</strain>
    </source>
</reference>
<evidence type="ECO:0000313" key="18">
    <source>
        <dbReference type="EMBL" id="KYP60248.1"/>
    </source>
</evidence>
<dbReference type="SUPFAM" id="SSF52047">
    <property type="entry name" value="RNI-like"/>
    <property type="match status" value="1"/>
</dbReference>
<keyword evidence="13" id="KW-1015">Disulfide bond</keyword>
<name>A0A151SZT1_CAJCA</name>
<dbReference type="PANTHER" id="PTHR48065">
    <property type="entry name" value="OS10G0469600 PROTEIN"/>
    <property type="match status" value="1"/>
</dbReference>
<evidence type="ECO:0000256" key="8">
    <source>
        <dbReference type="ARBA" id="ARBA00022729"/>
    </source>
</evidence>
<dbReference type="InterPro" id="IPR032675">
    <property type="entry name" value="LRR_dom_sf"/>
</dbReference>
<dbReference type="STRING" id="3821.A0A151SZT1"/>
<dbReference type="GO" id="GO:0006952">
    <property type="term" value="P:defense response"/>
    <property type="evidence" value="ECO:0007669"/>
    <property type="project" value="UniProtKB-KW"/>
</dbReference>
<dbReference type="Gene3D" id="3.80.10.10">
    <property type="entry name" value="Ribonuclease Inhibitor"/>
    <property type="match status" value="4"/>
</dbReference>
<dbReference type="FunFam" id="3.80.10.10:FF:000095">
    <property type="entry name" value="LRR receptor-like serine/threonine-protein kinase GSO1"/>
    <property type="match status" value="1"/>
</dbReference>
<dbReference type="SUPFAM" id="SSF52058">
    <property type="entry name" value="L domain-like"/>
    <property type="match status" value="1"/>
</dbReference>
<dbReference type="Gramene" id="C.cajan_15258.t">
    <property type="protein sequence ID" value="C.cajan_15258.t"/>
    <property type="gene ID" value="C.cajan_15258"/>
</dbReference>
<evidence type="ECO:0000256" key="12">
    <source>
        <dbReference type="ARBA" id="ARBA00023136"/>
    </source>
</evidence>